<dbReference type="InterPro" id="IPR009100">
    <property type="entry name" value="AcylCoA_DH/oxidase_NM_dom_sf"/>
</dbReference>
<dbReference type="FunFam" id="2.40.110.10:FF:000001">
    <property type="entry name" value="Acyl-CoA dehydrogenase, mitochondrial"/>
    <property type="match status" value="1"/>
</dbReference>
<name>A0A5B8XRQ7_9DELT</name>
<dbReference type="AlphaFoldDB" id="A0A5B8XRQ7"/>
<evidence type="ECO:0000313" key="12">
    <source>
        <dbReference type="Proteomes" id="UP000321595"/>
    </source>
</evidence>
<dbReference type="GO" id="GO:0003995">
    <property type="term" value="F:acyl-CoA dehydrogenase activity"/>
    <property type="evidence" value="ECO:0007669"/>
    <property type="project" value="InterPro"/>
</dbReference>
<evidence type="ECO:0000256" key="1">
    <source>
        <dbReference type="ARBA" id="ARBA00001974"/>
    </source>
</evidence>
<dbReference type="Pfam" id="PF02771">
    <property type="entry name" value="Acyl-CoA_dh_N"/>
    <property type="match status" value="1"/>
</dbReference>
<dbReference type="PANTHER" id="PTHR48083">
    <property type="entry name" value="MEDIUM-CHAIN SPECIFIC ACYL-COA DEHYDROGENASE, MITOCHONDRIAL-RELATED"/>
    <property type="match status" value="1"/>
</dbReference>
<dbReference type="InterPro" id="IPR050741">
    <property type="entry name" value="Acyl-CoA_dehydrogenase"/>
</dbReference>
<evidence type="ECO:0000259" key="9">
    <source>
        <dbReference type="Pfam" id="PF02770"/>
    </source>
</evidence>
<dbReference type="GO" id="GO:0005737">
    <property type="term" value="C:cytoplasm"/>
    <property type="evidence" value="ECO:0007669"/>
    <property type="project" value="TreeGrafter"/>
</dbReference>
<evidence type="ECO:0000256" key="7">
    <source>
        <dbReference type="RuleBase" id="RU362125"/>
    </source>
</evidence>
<dbReference type="Gene3D" id="1.20.140.10">
    <property type="entry name" value="Butyryl-CoA Dehydrogenase, subunit A, domain 3"/>
    <property type="match status" value="1"/>
</dbReference>
<dbReference type="SUPFAM" id="SSF56645">
    <property type="entry name" value="Acyl-CoA dehydrogenase NM domain-like"/>
    <property type="match status" value="1"/>
</dbReference>
<dbReference type="InterPro" id="IPR009075">
    <property type="entry name" value="AcylCo_DH/oxidase_C"/>
</dbReference>
<dbReference type="PROSITE" id="PS00073">
    <property type="entry name" value="ACYL_COA_DH_2"/>
    <property type="match status" value="1"/>
</dbReference>
<dbReference type="InterPro" id="IPR037069">
    <property type="entry name" value="AcylCoA_DH/ox_N_sf"/>
</dbReference>
<dbReference type="FunFam" id="1.10.540.10:FF:000026">
    <property type="entry name" value="Acyl-CoA dehydrogenase medium chain"/>
    <property type="match status" value="1"/>
</dbReference>
<dbReference type="EMBL" id="CP042467">
    <property type="protein sequence ID" value="QED27991.1"/>
    <property type="molecule type" value="Genomic_DNA"/>
</dbReference>
<dbReference type="SUPFAM" id="SSF47203">
    <property type="entry name" value="Acyl-CoA dehydrogenase C-terminal domain-like"/>
    <property type="match status" value="1"/>
</dbReference>
<dbReference type="InterPro" id="IPR013786">
    <property type="entry name" value="AcylCoA_DH/ox_N"/>
</dbReference>
<feature type="domain" description="Acyl-CoA oxidase/dehydrogenase middle" evidence="9">
    <location>
        <begin position="122"/>
        <end position="217"/>
    </location>
</feature>
<feature type="domain" description="Acyl-CoA dehydrogenase/oxidase N-terminal" evidence="10">
    <location>
        <begin position="7"/>
        <end position="116"/>
    </location>
</feature>
<organism evidence="11 12">
    <name type="scientific">Microvenator marinus</name>
    <dbReference type="NCBI Taxonomy" id="2600177"/>
    <lineage>
        <taxon>Bacteria</taxon>
        <taxon>Deltaproteobacteria</taxon>
        <taxon>Bradymonadales</taxon>
        <taxon>Microvenatoraceae</taxon>
        <taxon>Microvenator</taxon>
    </lineage>
</organism>
<keyword evidence="12" id="KW-1185">Reference proteome</keyword>
<evidence type="ECO:0000256" key="6">
    <source>
        <dbReference type="ARBA" id="ARBA00023002"/>
    </source>
</evidence>
<dbReference type="InterPro" id="IPR006089">
    <property type="entry name" value="Acyl-CoA_DH_CS"/>
</dbReference>
<evidence type="ECO:0000256" key="2">
    <source>
        <dbReference type="ARBA" id="ARBA00009347"/>
    </source>
</evidence>
<dbReference type="PROSITE" id="PS00072">
    <property type="entry name" value="ACYL_COA_DH_1"/>
    <property type="match status" value="1"/>
</dbReference>
<dbReference type="PANTHER" id="PTHR48083:SF2">
    <property type="entry name" value="MEDIUM-CHAIN SPECIFIC ACYL-COA DEHYDROGENASE, MITOCHONDRIAL"/>
    <property type="match status" value="1"/>
</dbReference>
<dbReference type="InterPro" id="IPR036250">
    <property type="entry name" value="AcylCo_DH-like_C"/>
</dbReference>
<reference evidence="11 12" key="1">
    <citation type="submission" date="2019-08" db="EMBL/GenBank/DDBJ databases">
        <authorList>
            <person name="Liang Q."/>
        </authorList>
    </citation>
    <scope>NUCLEOTIDE SEQUENCE [LARGE SCALE GENOMIC DNA]</scope>
    <source>
        <strain evidence="11 12">V1718</strain>
    </source>
</reference>
<dbReference type="InterPro" id="IPR006091">
    <property type="entry name" value="Acyl-CoA_Oxase/DH_mid-dom"/>
</dbReference>
<evidence type="ECO:0000256" key="3">
    <source>
        <dbReference type="ARBA" id="ARBA00019125"/>
    </source>
</evidence>
<keyword evidence="4 7" id="KW-0285">Flavoprotein</keyword>
<dbReference type="Proteomes" id="UP000321595">
    <property type="component" value="Chromosome"/>
</dbReference>
<evidence type="ECO:0000259" key="8">
    <source>
        <dbReference type="Pfam" id="PF00441"/>
    </source>
</evidence>
<evidence type="ECO:0000256" key="5">
    <source>
        <dbReference type="ARBA" id="ARBA00022827"/>
    </source>
</evidence>
<proteinExistence type="inferred from homology"/>
<comment type="similarity">
    <text evidence="2 7">Belongs to the acyl-CoA dehydrogenase family.</text>
</comment>
<keyword evidence="6 7" id="KW-0560">Oxidoreductase</keyword>
<dbReference type="Gene3D" id="2.40.110.10">
    <property type="entry name" value="Butyryl-CoA Dehydrogenase, subunit A, domain 2"/>
    <property type="match status" value="1"/>
</dbReference>
<protein>
    <recommendedName>
        <fullName evidence="3">Medium-chain specific acyl-CoA dehydrogenase, mitochondrial</fullName>
    </recommendedName>
</protein>
<dbReference type="OrthoDB" id="9765339at2"/>
<dbReference type="GO" id="GO:0050660">
    <property type="term" value="F:flavin adenine dinucleotide binding"/>
    <property type="evidence" value="ECO:0007669"/>
    <property type="project" value="InterPro"/>
</dbReference>
<dbReference type="Gene3D" id="1.10.540.10">
    <property type="entry name" value="Acyl-CoA dehydrogenase/oxidase, N-terminal domain"/>
    <property type="match status" value="1"/>
</dbReference>
<dbReference type="PIRSF" id="PIRSF016578">
    <property type="entry name" value="HsaA"/>
    <property type="match status" value="1"/>
</dbReference>
<dbReference type="FunFam" id="1.20.140.10:FF:000011">
    <property type="entry name" value="Medium-chain specific acyl-CoA dehydrogenase, mitochondrial"/>
    <property type="match status" value="1"/>
</dbReference>
<evidence type="ECO:0000256" key="4">
    <source>
        <dbReference type="ARBA" id="ARBA00022630"/>
    </source>
</evidence>
<evidence type="ECO:0000259" key="10">
    <source>
        <dbReference type="Pfam" id="PF02771"/>
    </source>
</evidence>
<dbReference type="InterPro" id="IPR046373">
    <property type="entry name" value="Acyl-CoA_Oxase/DH_mid-dom_sf"/>
</dbReference>
<feature type="domain" description="Acyl-CoA dehydrogenase/oxidase C-terminal" evidence="8">
    <location>
        <begin position="230"/>
        <end position="378"/>
    </location>
</feature>
<dbReference type="KEGG" id="bbae:FRD01_12240"/>
<keyword evidence="5 7" id="KW-0274">FAD</keyword>
<dbReference type="Pfam" id="PF00441">
    <property type="entry name" value="Acyl-CoA_dh_1"/>
    <property type="match status" value="1"/>
</dbReference>
<sequence length="382" mass="41731">MIGYELTEDQAMYQKTARDFARDVIRPAAAHHDETGEYPWEILQKSWDLGLMNTMIPEDAGGLGLGCLDACIIAEETAWGCSGIGTAIEANGLAQAPLIMFGTPEQKKKFLTPMTEELQMAAYCVTEPTAGSDVQGVKTSAVKKGDVYVLNGQKMWITNASKATWYFVLAYTDKDKGYKGLTGFIVPADTPGITVGRKEQNMGQRASDTRGVTFENVEVPAANVLGGAEGTGWFQAMGAFDKSRPFVASASVGVARAAYEHAKAYSLERTTFGKPIAHHQAVSFMLADMAMNIQAGRHLVRESAWRHDAGLKNTKEAAFAKAFAADMCNKVCTDAVQVFGGYGYSKEYPVEKLYRDSKIFQIYEGTSQIQRMIISREILKEG</sequence>
<gene>
    <name evidence="11" type="ORF">FRD01_12240</name>
</gene>
<accession>A0A5B8XRQ7</accession>
<evidence type="ECO:0000313" key="11">
    <source>
        <dbReference type="EMBL" id="QED27991.1"/>
    </source>
</evidence>
<comment type="cofactor">
    <cofactor evidence="1 7">
        <name>FAD</name>
        <dbReference type="ChEBI" id="CHEBI:57692"/>
    </cofactor>
</comment>
<dbReference type="Pfam" id="PF02770">
    <property type="entry name" value="Acyl-CoA_dh_M"/>
    <property type="match status" value="1"/>
</dbReference>